<evidence type="ECO:0000313" key="1">
    <source>
        <dbReference type="EMBL" id="PBK88209.1"/>
    </source>
</evidence>
<evidence type="ECO:0008006" key="3">
    <source>
        <dbReference type="Google" id="ProtNLM"/>
    </source>
</evidence>
<dbReference type="AlphaFoldDB" id="A0A2H3CYT0"/>
<dbReference type="Proteomes" id="UP000217790">
    <property type="component" value="Unassembled WGS sequence"/>
</dbReference>
<accession>A0A2H3CYT0</accession>
<dbReference type="GO" id="GO:0004252">
    <property type="term" value="F:serine-type endopeptidase activity"/>
    <property type="evidence" value="ECO:0007669"/>
    <property type="project" value="InterPro"/>
</dbReference>
<evidence type="ECO:0000313" key="2">
    <source>
        <dbReference type="Proteomes" id="UP000217790"/>
    </source>
</evidence>
<dbReference type="SUPFAM" id="SSF52743">
    <property type="entry name" value="Subtilisin-like"/>
    <property type="match status" value="1"/>
</dbReference>
<reference evidence="2" key="1">
    <citation type="journal article" date="2017" name="Nat. Ecol. Evol.">
        <title>Genome expansion and lineage-specific genetic innovations in the forest pathogenic fungi Armillaria.</title>
        <authorList>
            <person name="Sipos G."/>
            <person name="Prasanna A.N."/>
            <person name="Walter M.C."/>
            <person name="O'Connor E."/>
            <person name="Balint B."/>
            <person name="Krizsan K."/>
            <person name="Kiss B."/>
            <person name="Hess J."/>
            <person name="Varga T."/>
            <person name="Slot J."/>
            <person name="Riley R."/>
            <person name="Boka B."/>
            <person name="Rigling D."/>
            <person name="Barry K."/>
            <person name="Lee J."/>
            <person name="Mihaltcheva S."/>
            <person name="LaButti K."/>
            <person name="Lipzen A."/>
            <person name="Waldron R."/>
            <person name="Moloney N.M."/>
            <person name="Sperisen C."/>
            <person name="Kredics L."/>
            <person name="Vagvoelgyi C."/>
            <person name="Patrignani A."/>
            <person name="Fitzpatrick D."/>
            <person name="Nagy I."/>
            <person name="Doyle S."/>
            <person name="Anderson J.B."/>
            <person name="Grigoriev I.V."/>
            <person name="Gueldener U."/>
            <person name="Muensterkoetter M."/>
            <person name="Nagy L.G."/>
        </authorList>
    </citation>
    <scope>NUCLEOTIDE SEQUENCE [LARGE SCALE GENOMIC DNA]</scope>
    <source>
        <strain evidence="2">Ar21-2</strain>
    </source>
</reference>
<dbReference type="EMBL" id="KZ293674">
    <property type="protein sequence ID" value="PBK88209.1"/>
    <property type="molecule type" value="Genomic_DNA"/>
</dbReference>
<organism evidence="1 2">
    <name type="scientific">Armillaria gallica</name>
    <name type="common">Bulbous honey fungus</name>
    <name type="synonym">Armillaria bulbosa</name>
    <dbReference type="NCBI Taxonomy" id="47427"/>
    <lineage>
        <taxon>Eukaryota</taxon>
        <taxon>Fungi</taxon>
        <taxon>Dikarya</taxon>
        <taxon>Basidiomycota</taxon>
        <taxon>Agaricomycotina</taxon>
        <taxon>Agaricomycetes</taxon>
        <taxon>Agaricomycetidae</taxon>
        <taxon>Agaricales</taxon>
        <taxon>Marasmiineae</taxon>
        <taxon>Physalacriaceae</taxon>
        <taxon>Armillaria</taxon>
    </lineage>
</organism>
<protein>
    <recommendedName>
        <fullName evidence="3">Peptidase S8/S53 domain-containing protein</fullName>
    </recommendedName>
</protein>
<sequence length="168" mass="18116">MKQGQVAPSKGREWEDFETVCEGAGYQLGIHVVLEAGNDNTNTSGISPARVAAAITVGAATIADGRVSFPITGKGQCAYFRTLSTNIFSLSGSFIDIFAPGQYITSSWTGGTNRTNISGTGNMISYNVTRTVVNPINGLLASDSEQIGTYPMSELLWKRLRTERWRNN</sequence>
<dbReference type="GO" id="GO:0006508">
    <property type="term" value="P:proteolysis"/>
    <property type="evidence" value="ECO:0007669"/>
    <property type="project" value="InterPro"/>
</dbReference>
<proteinExistence type="predicted"/>
<dbReference type="InterPro" id="IPR036852">
    <property type="entry name" value="Peptidase_S8/S53_dom_sf"/>
</dbReference>
<name>A0A2H3CYT0_ARMGA</name>
<dbReference type="OrthoDB" id="10597346at2759"/>
<dbReference type="Gene3D" id="3.40.50.200">
    <property type="entry name" value="Peptidase S8/S53 domain"/>
    <property type="match status" value="1"/>
</dbReference>
<dbReference type="InParanoid" id="A0A2H3CYT0"/>
<gene>
    <name evidence="1" type="ORF">ARMGADRAFT_1034176</name>
</gene>
<keyword evidence="2" id="KW-1185">Reference proteome</keyword>
<dbReference type="STRING" id="47427.A0A2H3CYT0"/>